<dbReference type="PANTHER" id="PTHR22746:SF10">
    <property type="entry name" value="GUANINE NUCLEOTIDE EXCHANGE FACTOR SUBUNIT RIC1"/>
    <property type="match status" value="1"/>
</dbReference>
<dbReference type="PANTHER" id="PTHR22746">
    <property type="entry name" value="RAB6A-GEF COMPLEX PARTNER PROTEIN 1"/>
    <property type="match status" value="1"/>
</dbReference>
<keyword evidence="6" id="KW-1185">Reference proteome</keyword>
<dbReference type="eggNOG" id="KOG2006">
    <property type="taxonomic scope" value="Eukaryota"/>
</dbReference>
<gene>
    <name evidence="5" type="ORF">EPUS_02497</name>
</gene>
<evidence type="ECO:0000313" key="6">
    <source>
        <dbReference type="Proteomes" id="UP000019373"/>
    </source>
</evidence>
<dbReference type="EMBL" id="KE721301">
    <property type="protein sequence ID" value="ERF70631.1"/>
    <property type="molecule type" value="Genomic_DNA"/>
</dbReference>
<evidence type="ECO:0000256" key="3">
    <source>
        <dbReference type="SAM" id="MobiDB-lite"/>
    </source>
</evidence>
<dbReference type="SUPFAM" id="SSF50978">
    <property type="entry name" value="WD40 repeat-like"/>
    <property type="match status" value="1"/>
</dbReference>
<comment type="subcellular location">
    <subcellularLocation>
        <location evidence="1">Membrane</location>
    </subcellularLocation>
</comment>
<feature type="domain" description="RIC1 C-terminal alpha solenoid region" evidence="4">
    <location>
        <begin position="829"/>
        <end position="1014"/>
    </location>
</feature>
<dbReference type="SUPFAM" id="SSF101898">
    <property type="entry name" value="NHL repeat"/>
    <property type="match status" value="1"/>
</dbReference>
<dbReference type="RefSeq" id="XP_007803689.1">
    <property type="nucleotide sequence ID" value="XM_007805498.1"/>
</dbReference>
<evidence type="ECO:0000256" key="2">
    <source>
        <dbReference type="ARBA" id="ARBA00023136"/>
    </source>
</evidence>
<accession>U1GFX1</accession>
<proteinExistence type="predicted"/>
<dbReference type="HOGENOM" id="CLU_002060_1_1_1"/>
<dbReference type="InterPro" id="IPR015943">
    <property type="entry name" value="WD40/YVTN_repeat-like_dom_sf"/>
</dbReference>
<dbReference type="InterPro" id="IPR009771">
    <property type="entry name" value="RIC1_C"/>
</dbReference>
<protein>
    <recommendedName>
        <fullName evidence="4">RIC1 C-terminal alpha solenoid region domain-containing protein</fullName>
    </recommendedName>
</protein>
<keyword evidence="2" id="KW-0472">Membrane</keyword>
<organism evidence="5 6">
    <name type="scientific">Endocarpon pusillum (strain Z07020 / HMAS-L-300199)</name>
    <name type="common">Lichen-forming fungus</name>
    <dbReference type="NCBI Taxonomy" id="1263415"/>
    <lineage>
        <taxon>Eukaryota</taxon>
        <taxon>Fungi</taxon>
        <taxon>Dikarya</taxon>
        <taxon>Ascomycota</taxon>
        <taxon>Pezizomycotina</taxon>
        <taxon>Eurotiomycetes</taxon>
        <taxon>Chaetothyriomycetidae</taxon>
        <taxon>Verrucariales</taxon>
        <taxon>Verrucariaceae</taxon>
        <taxon>Endocarpon</taxon>
    </lineage>
</organism>
<sequence length="1081" mass="120082">MYWPCGVPRVYTYHGSRQSSATKEEEEEGDDEVRQPQSPQSLKRELGKEYQRESINRDTVISSEIIGLCVAATDHLFATITLSTLTFWQNRPTVVLAAAVRSISSLDKYGTNQSIHLRPDCGVAMVQTSHGYLLIYSIEVDQSARVYQQHFDQSQARRQSLMQNFRAEDAIGLREIIVQLRRAVKIDAGISAVLAFPNDLLIATAKPPAVQCIKWSLDENGPQTTAELISKMDWMHTKSVVVQMVHNRAMHLSVWGAYDGKAYAVQRQNQATLKQESSAESSESDKLQPRNSKMFTGHCFHDPDNENLFARVVAVNAKFSLLAVGCHNGELCIYGLRDYAGNVFLSHRIGAVGSLVSTGRLTCLTYSPDGYCLFVGYEKGWATWSVFGKPGVSSFTANHTQSGSSNERWLAGISTANWTAGGSELLLTSPGDHRIWRLEFSRSAAAGCFSCANLMRALFQTPTELIMYRGHDLPDLTSISGQPSLWHHAQYPAAYYQSHGPIRCSVISQDGCYAAIAGRRGLAHYSVQSGRWKTFADSNEEKSFAVRGGMCWFNHILIAATESDSSYELRAYSRDAQLRQSSVLHLEILPASVVFLGPSGEDSLLVYTSENVLYHFVISFTSLGMNLVQVGQIAFHGVVRAPTRVRSVSWVLPENQLRDGDPSQDVALAAVLFLVDDKLVLLQPSRADDGGLRYNMRVIAHHIEFYILMRDQLFFNFANTGDESIPPTPSSGHGLNRIGQHHTLRDSLWTFSGSDLNMWSDVRDVLRMAIEGSIADSVSLLSVPVDFYPLSILLNKGIVLGIESDLIQRRDLPFAQFRTAIRTHLFIPYLLQHHISAERNAPAAIALARQYEYLSYFAYALEVLLHNVLDEEADFYSGGADKSKSTLPAVLSLLYGSLSESSYLSTIVQCIRKTEFTSWPVLLAHLPPPAVLFEQALQLDDLRTATGYLIVLQSFEEDHGEARRSEEDVEAYVIRLMALAREKDDWELCSDLAQFLMAFDPMGYALRRVIESVGFREMESSEAPATVKATGLGLTIPDPHKSGKEQAGHGNSSAQLLGSEVSFLQPKHSSSVDYFSTSPER</sequence>
<dbReference type="GeneID" id="19237550"/>
<feature type="region of interest" description="Disordered" evidence="3">
    <location>
        <begin position="1031"/>
        <end position="1052"/>
    </location>
</feature>
<dbReference type="OrthoDB" id="67540at2759"/>
<evidence type="ECO:0000259" key="4">
    <source>
        <dbReference type="Pfam" id="PF07064"/>
    </source>
</evidence>
<reference evidence="6" key="1">
    <citation type="journal article" date="2014" name="BMC Genomics">
        <title>Genome characteristics reveal the impact of lichenization on lichen-forming fungus Endocarpon pusillum Hedwig (Verrucariales, Ascomycota).</title>
        <authorList>
            <person name="Wang Y.-Y."/>
            <person name="Liu B."/>
            <person name="Zhang X.-Y."/>
            <person name="Zhou Q.-M."/>
            <person name="Zhang T."/>
            <person name="Li H."/>
            <person name="Yu Y.-F."/>
            <person name="Zhang X.-L."/>
            <person name="Hao X.-Y."/>
            <person name="Wang M."/>
            <person name="Wang L."/>
            <person name="Wei J.-C."/>
        </authorList>
    </citation>
    <scope>NUCLEOTIDE SEQUENCE [LARGE SCALE GENOMIC DNA]</scope>
    <source>
        <strain evidence="6">Z07020 / HMAS-L-300199</strain>
    </source>
</reference>
<dbReference type="GO" id="GO:0000139">
    <property type="term" value="C:Golgi membrane"/>
    <property type="evidence" value="ECO:0007669"/>
    <property type="project" value="TreeGrafter"/>
</dbReference>
<dbReference type="GO" id="GO:0005829">
    <property type="term" value="C:cytosol"/>
    <property type="evidence" value="ECO:0007669"/>
    <property type="project" value="TreeGrafter"/>
</dbReference>
<dbReference type="Gene3D" id="2.130.10.10">
    <property type="entry name" value="YVTN repeat-like/Quinoprotein amine dehydrogenase"/>
    <property type="match status" value="1"/>
</dbReference>
<dbReference type="Pfam" id="PF07064">
    <property type="entry name" value="RIC1"/>
    <property type="match status" value="1"/>
</dbReference>
<dbReference type="GO" id="GO:0006886">
    <property type="term" value="P:intracellular protein transport"/>
    <property type="evidence" value="ECO:0007669"/>
    <property type="project" value="InterPro"/>
</dbReference>
<evidence type="ECO:0000256" key="1">
    <source>
        <dbReference type="ARBA" id="ARBA00004370"/>
    </source>
</evidence>
<dbReference type="Pfam" id="PF25440">
    <property type="entry name" value="Beta-prop_RIC1_2nd"/>
    <property type="match status" value="1"/>
</dbReference>
<dbReference type="InterPro" id="IPR036322">
    <property type="entry name" value="WD40_repeat_dom_sf"/>
</dbReference>
<name>U1GFX1_ENDPU</name>
<dbReference type="OMA" id="MVYDRAM"/>
<dbReference type="GO" id="GO:0034066">
    <property type="term" value="C:Ric1-Rgp1 guanyl-nucleotide exchange factor complex"/>
    <property type="evidence" value="ECO:0007669"/>
    <property type="project" value="InterPro"/>
</dbReference>
<dbReference type="InterPro" id="IPR040096">
    <property type="entry name" value="Ric1"/>
</dbReference>
<dbReference type="Proteomes" id="UP000019373">
    <property type="component" value="Unassembled WGS sequence"/>
</dbReference>
<feature type="compositionally biased region" description="Basic and acidic residues" evidence="3">
    <location>
        <begin position="1038"/>
        <end position="1047"/>
    </location>
</feature>
<dbReference type="GO" id="GO:0042147">
    <property type="term" value="P:retrograde transport, endosome to Golgi"/>
    <property type="evidence" value="ECO:0007669"/>
    <property type="project" value="TreeGrafter"/>
</dbReference>
<dbReference type="AlphaFoldDB" id="U1GFX1"/>
<evidence type="ECO:0000313" key="5">
    <source>
        <dbReference type="EMBL" id="ERF70631.1"/>
    </source>
</evidence>
<feature type="region of interest" description="Disordered" evidence="3">
    <location>
        <begin position="14"/>
        <end position="49"/>
    </location>
</feature>